<evidence type="ECO:0000313" key="2">
    <source>
        <dbReference type="EMBL" id="KAJ1145254.1"/>
    </source>
</evidence>
<protein>
    <submittedName>
        <fullName evidence="2">Uncharacterized protein</fullName>
    </submittedName>
</protein>
<evidence type="ECO:0000256" key="1">
    <source>
        <dbReference type="SAM" id="MobiDB-lite"/>
    </source>
</evidence>
<keyword evidence="3" id="KW-1185">Reference proteome</keyword>
<sequence length="77" mass="8567">MTSGLPGGPKNEGRVKKSAFGTRKENDEEVEREEEEEKGDEALVGKEERVTSNAECGFSPAGEKRTKRRQTEVCNPR</sequence>
<feature type="compositionally biased region" description="Basic and acidic residues" evidence="1">
    <location>
        <begin position="40"/>
        <end position="50"/>
    </location>
</feature>
<organism evidence="2 3">
    <name type="scientific">Pleurodeles waltl</name>
    <name type="common">Iberian ribbed newt</name>
    <dbReference type="NCBI Taxonomy" id="8319"/>
    <lineage>
        <taxon>Eukaryota</taxon>
        <taxon>Metazoa</taxon>
        <taxon>Chordata</taxon>
        <taxon>Craniata</taxon>
        <taxon>Vertebrata</taxon>
        <taxon>Euteleostomi</taxon>
        <taxon>Amphibia</taxon>
        <taxon>Batrachia</taxon>
        <taxon>Caudata</taxon>
        <taxon>Salamandroidea</taxon>
        <taxon>Salamandridae</taxon>
        <taxon>Pleurodelinae</taxon>
        <taxon>Pleurodeles</taxon>
    </lineage>
</organism>
<dbReference type="Proteomes" id="UP001066276">
    <property type="component" value="Chromosome 6"/>
</dbReference>
<comment type="caution">
    <text evidence="2">The sequence shown here is derived from an EMBL/GenBank/DDBJ whole genome shotgun (WGS) entry which is preliminary data.</text>
</comment>
<reference evidence="2" key="1">
    <citation type="journal article" date="2022" name="bioRxiv">
        <title>Sequencing and chromosome-scale assembly of the giantPleurodeles waltlgenome.</title>
        <authorList>
            <person name="Brown T."/>
            <person name="Elewa A."/>
            <person name="Iarovenko S."/>
            <person name="Subramanian E."/>
            <person name="Araus A.J."/>
            <person name="Petzold A."/>
            <person name="Susuki M."/>
            <person name="Suzuki K.-i.T."/>
            <person name="Hayashi T."/>
            <person name="Toyoda A."/>
            <person name="Oliveira C."/>
            <person name="Osipova E."/>
            <person name="Leigh N.D."/>
            <person name="Simon A."/>
            <person name="Yun M.H."/>
        </authorList>
    </citation>
    <scope>NUCLEOTIDE SEQUENCE</scope>
    <source>
        <strain evidence="2">20211129_DDA</strain>
        <tissue evidence="2">Liver</tissue>
    </source>
</reference>
<feature type="compositionally biased region" description="Acidic residues" evidence="1">
    <location>
        <begin position="27"/>
        <end position="39"/>
    </location>
</feature>
<evidence type="ECO:0000313" key="3">
    <source>
        <dbReference type="Proteomes" id="UP001066276"/>
    </source>
</evidence>
<accession>A0AAV7QZE8</accession>
<dbReference type="AlphaFoldDB" id="A0AAV7QZE8"/>
<name>A0AAV7QZE8_PLEWA</name>
<dbReference type="EMBL" id="JANPWB010000010">
    <property type="protein sequence ID" value="KAJ1145254.1"/>
    <property type="molecule type" value="Genomic_DNA"/>
</dbReference>
<feature type="region of interest" description="Disordered" evidence="1">
    <location>
        <begin position="1"/>
        <end position="77"/>
    </location>
</feature>
<gene>
    <name evidence="2" type="ORF">NDU88_011545</name>
</gene>
<proteinExistence type="predicted"/>